<dbReference type="Pfam" id="PF02687">
    <property type="entry name" value="FtsX"/>
    <property type="match status" value="2"/>
</dbReference>
<feature type="transmembrane region" description="Helical" evidence="6">
    <location>
        <begin position="158"/>
        <end position="177"/>
    </location>
</feature>
<feature type="transmembrane region" description="Helical" evidence="6">
    <location>
        <begin position="509"/>
        <end position="532"/>
    </location>
</feature>
<feature type="transmembrane region" description="Helical" evidence="6">
    <location>
        <begin position="21"/>
        <end position="43"/>
    </location>
</feature>
<feature type="transmembrane region" description="Helical" evidence="6">
    <location>
        <begin position="204"/>
        <end position="223"/>
    </location>
</feature>
<feature type="domain" description="ABC3 transporter permease C-terminal" evidence="7">
    <location>
        <begin position="67"/>
        <end position="188"/>
    </location>
</feature>
<dbReference type="PANTHER" id="PTHR30287:SF2">
    <property type="entry name" value="BLL1001 PROTEIN"/>
    <property type="match status" value="1"/>
</dbReference>
<proteinExistence type="predicted"/>
<keyword evidence="4 6" id="KW-1133">Transmembrane helix</keyword>
<evidence type="ECO:0000256" key="2">
    <source>
        <dbReference type="ARBA" id="ARBA00022475"/>
    </source>
</evidence>
<dbReference type="PROSITE" id="PS51257">
    <property type="entry name" value="PROKAR_LIPOPROTEIN"/>
    <property type="match status" value="1"/>
</dbReference>
<gene>
    <name evidence="8" type="ORF">SAMN04488563_4638</name>
</gene>
<reference evidence="9" key="1">
    <citation type="submission" date="2016-10" db="EMBL/GenBank/DDBJ databases">
        <authorList>
            <person name="Varghese N."/>
            <person name="Submissions S."/>
        </authorList>
    </citation>
    <scope>NUCLEOTIDE SEQUENCE [LARGE SCALE GENOMIC DNA]</scope>
    <source>
        <strain evidence="9">DSM 45079</strain>
    </source>
</reference>
<evidence type="ECO:0000256" key="5">
    <source>
        <dbReference type="ARBA" id="ARBA00023136"/>
    </source>
</evidence>
<name>A0A1H2L043_9ACTN</name>
<evidence type="ECO:0000313" key="9">
    <source>
        <dbReference type="Proteomes" id="UP000182977"/>
    </source>
</evidence>
<dbReference type="OrthoDB" id="3223244at2"/>
<feature type="domain" description="ABC3 transporter permease C-terminal" evidence="7">
    <location>
        <begin position="520"/>
        <end position="621"/>
    </location>
</feature>
<evidence type="ECO:0000256" key="4">
    <source>
        <dbReference type="ARBA" id="ARBA00022989"/>
    </source>
</evidence>
<feature type="transmembrane region" description="Helical" evidence="6">
    <location>
        <begin position="604"/>
        <end position="623"/>
    </location>
</feature>
<feature type="transmembrane region" description="Helical" evidence="6">
    <location>
        <begin position="63"/>
        <end position="90"/>
    </location>
</feature>
<feature type="transmembrane region" description="Helical" evidence="6">
    <location>
        <begin position="111"/>
        <end position="138"/>
    </location>
</feature>
<dbReference type="GO" id="GO:0005886">
    <property type="term" value="C:plasma membrane"/>
    <property type="evidence" value="ECO:0007669"/>
    <property type="project" value="UniProtKB-SubCell"/>
</dbReference>
<dbReference type="InterPro" id="IPR003838">
    <property type="entry name" value="ABC3_permease_C"/>
</dbReference>
<accession>A0A1H2L043</accession>
<dbReference type="AlphaFoldDB" id="A0A1H2L043"/>
<comment type="subcellular location">
    <subcellularLocation>
        <location evidence="1">Cell membrane</location>
        <topology evidence="1">Multi-pass membrane protein</topology>
    </subcellularLocation>
</comment>
<evidence type="ECO:0000313" key="8">
    <source>
        <dbReference type="EMBL" id="SDU73936.1"/>
    </source>
</evidence>
<dbReference type="Proteomes" id="UP000182977">
    <property type="component" value="Chromosome I"/>
</dbReference>
<evidence type="ECO:0000256" key="1">
    <source>
        <dbReference type="ARBA" id="ARBA00004651"/>
    </source>
</evidence>
<keyword evidence="3 6" id="KW-0812">Transmembrane</keyword>
<sequence>MMLSLSRQTVRQNWRPFAGAFTALACGIVLIALTVSLLGSVAATASQPGATTADLAQLDELGAMFGFMAAVSLFMAMFVVSSTFGFVVATRRRELGLLRLVGATPRQVRRLVLGESAVVAVVATVAGCLAATALTPVVLALLRSRGITDLDLQSPSPWAAWAVAAPCGAGVALVGAWRASRRAARVPPVAALHEAAVERRRLSVWQWLIGLCCTAAVVGVLLVATRMEPLFALVTAILLPEVIVIGLMCFGGVLFPALAGLLARPFVGRDVAARLARDHVRTSSRTPAALAAPIVAISSIAGSMIVALSFTADWTTALNREQLAAPLVVEAGAAGVTDLLADDPAVAIADASPPVRLRLGADGETEDVEAVDVAAATTARGLHAVRGDLGDLRGQSLAVSETWVSDSGKDLGDTLPARIDGSDVALRIVAVVADAPDLYGDLLVPAGLVEQELRGLDPALIFVVPRDDVSVADARASIEQRLAGTSSRVLAGDTWIDQVDREARSANDVGLWVLLGPAGLYAGIAIVNAILIGASQRRRQVRVVQLLGATHRQVRRMALWEAGLVGAAALLVGAAVTAFLGWLIRRATTADVTDVGLTMPWLPLTAIAITCALLVVLGALTGGRAMSAGR</sequence>
<feature type="transmembrane region" description="Helical" evidence="6">
    <location>
        <begin position="243"/>
        <end position="267"/>
    </location>
</feature>
<dbReference type="EMBL" id="LT629791">
    <property type="protein sequence ID" value="SDU73936.1"/>
    <property type="molecule type" value="Genomic_DNA"/>
</dbReference>
<feature type="transmembrane region" description="Helical" evidence="6">
    <location>
        <begin position="562"/>
        <end position="584"/>
    </location>
</feature>
<evidence type="ECO:0000259" key="7">
    <source>
        <dbReference type="Pfam" id="PF02687"/>
    </source>
</evidence>
<dbReference type="STRING" id="419479.SAMN04488563_4638"/>
<organism evidence="8 9">
    <name type="scientific">Jiangella alkaliphila</name>
    <dbReference type="NCBI Taxonomy" id="419479"/>
    <lineage>
        <taxon>Bacteria</taxon>
        <taxon>Bacillati</taxon>
        <taxon>Actinomycetota</taxon>
        <taxon>Actinomycetes</taxon>
        <taxon>Jiangellales</taxon>
        <taxon>Jiangellaceae</taxon>
        <taxon>Jiangella</taxon>
    </lineage>
</organism>
<keyword evidence="2" id="KW-1003">Cell membrane</keyword>
<feature type="transmembrane region" description="Helical" evidence="6">
    <location>
        <begin position="288"/>
        <end position="310"/>
    </location>
</feature>
<protein>
    <submittedName>
        <fullName evidence="8">Putative ABC transport system permease protein</fullName>
    </submittedName>
</protein>
<keyword evidence="9" id="KW-1185">Reference proteome</keyword>
<dbReference type="InterPro" id="IPR038766">
    <property type="entry name" value="Membrane_comp_ABC_pdt"/>
</dbReference>
<keyword evidence="5 6" id="KW-0472">Membrane</keyword>
<evidence type="ECO:0000256" key="3">
    <source>
        <dbReference type="ARBA" id="ARBA00022692"/>
    </source>
</evidence>
<dbReference type="RefSeq" id="WP_082155412.1">
    <property type="nucleotide sequence ID" value="NZ_LBMC01000018.1"/>
</dbReference>
<dbReference type="PANTHER" id="PTHR30287">
    <property type="entry name" value="MEMBRANE COMPONENT OF PREDICTED ABC SUPERFAMILY METABOLITE UPTAKE TRANSPORTER"/>
    <property type="match status" value="1"/>
</dbReference>
<evidence type="ECO:0000256" key="6">
    <source>
        <dbReference type="SAM" id="Phobius"/>
    </source>
</evidence>